<dbReference type="PANTHER" id="PTHR31431">
    <property type="entry name" value="NUCLEOPORIN NUP188 HOMOLOG"/>
    <property type="match status" value="1"/>
</dbReference>
<accession>A0ABP9YNK7</accession>
<evidence type="ECO:0000256" key="7">
    <source>
        <dbReference type="ARBA" id="ARBA00023242"/>
    </source>
</evidence>
<evidence type="ECO:0000256" key="6">
    <source>
        <dbReference type="ARBA" id="ARBA00023132"/>
    </source>
</evidence>
<dbReference type="EMBL" id="BAABUK010000003">
    <property type="protein sequence ID" value="GAA5808436.1"/>
    <property type="molecule type" value="Genomic_DNA"/>
</dbReference>
<protein>
    <recommendedName>
        <fullName evidence="8">Nucleoporin Nup188 N-terminal subdomain III domain-containing protein</fullName>
    </recommendedName>
</protein>
<feature type="domain" description="Nucleoporin Nup188 N-terminal subdomain III" evidence="8">
    <location>
        <begin position="610"/>
        <end position="1076"/>
    </location>
</feature>
<keyword evidence="10" id="KW-1185">Reference proteome</keyword>
<dbReference type="InterPro" id="IPR048883">
    <property type="entry name" value="Nup188_N-subdom_III"/>
</dbReference>
<keyword evidence="6" id="KW-0906">Nuclear pore complex</keyword>
<keyword evidence="7" id="KW-0539">Nucleus</keyword>
<evidence type="ECO:0000256" key="5">
    <source>
        <dbReference type="ARBA" id="ARBA00023010"/>
    </source>
</evidence>
<comment type="subcellular location">
    <subcellularLocation>
        <location evidence="1">Nucleus</location>
        <location evidence="1">Nuclear pore complex</location>
    </subcellularLocation>
</comment>
<evidence type="ECO:0000259" key="8">
    <source>
        <dbReference type="Pfam" id="PF21093"/>
    </source>
</evidence>
<dbReference type="Proteomes" id="UP001473302">
    <property type="component" value="Unassembled WGS sequence"/>
</dbReference>
<evidence type="ECO:0000313" key="10">
    <source>
        <dbReference type="Proteomes" id="UP001473302"/>
    </source>
</evidence>
<name>A0ABP9YNK7_9FUNG</name>
<dbReference type="Pfam" id="PF21093">
    <property type="entry name" value="Nup188_N-subdom_III"/>
    <property type="match status" value="1"/>
</dbReference>
<evidence type="ECO:0000256" key="3">
    <source>
        <dbReference type="ARBA" id="ARBA00022816"/>
    </source>
</evidence>
<evidence type="ECO:0000256" key="1">
    <source>
        <dbReference type="ARBA" id="ARBA00004567"/>
    </source>
</evidence>
<gene>
    <name evidence="9" type="ORF">MFLAVUS_001827</name>
</gene>
<evidence type="ECO:0000313" key="9">
    <source>
        <dbReference type="EMBL" id="GAA5808436.1"/>
    </source>
</evidence>
<keyword evidence="3" id="KW-0509">mRNA transport</keyword>
<organism evidence="9 10">
    <name type="scientific">Mucor flavus</name>
    <dbReference type="NCBI Taxonomy" id="439312"/>
    <lineage>
        <taxon>Eukaryota</taxon>
        <taxon>Fungi</taxon>
        <taxon>Fungi incertae sedis</taxon>
        <taxon>Mucoromycota</taxon>
        <taxon>Mucoromycotina</taxon>
        <taxon>Mucoromycetes</taxon>
        <taxon>Mucorales</taxon>
        <taxon>Mucorineae</taxon>
        <taxon>Mucoraceae</taxon>
        <taxon>Mucor</taxon>
    </lineage>
</organism>
<evidence type="ECO:0000256" key="2">
    <source>
        <dbReference type="ARBA" id="ARBA00022448"/>
    </source>
</evidence>
<dbReference type="PANTHER" id="PTHR31431:SF1">
    <property type="entry name" value="NUCLEOPORIN NUP188"/>
    <property type="match status" value="1"/>
</dbReference>
<keyword evidence="2" id="KW-0813">Transport</keyword>
<proteinExistence type="predicted"/>
<keyword evidence="5" id="KW-0811">Translocation</keyword>
<comment type="caution">
    <text evidence="9">The sequence shown here is derived from an EMBL/GenBank/DDBJ whole genome shotgun (WGS) entry which is preliminary data.</text>
</comment>
<evidence type="ECO:0000256" key="4">
    <source>
        <dbReference type="ARBA" id="ARBA00022927"/>
    </source>
</evidence>
<sequence length="2052" mass="230217">MRFILTYPIEISNDEKFAGTYRKLFDTIERGVEQCSTDRLQTLLEEKKDQLKLGLEAFGEASSQSRSKISSGSSVTVDGKSIKLEQNEKDLVYKISDITNLNELQCAQLWEAYRQENKDAITRFKNDGQTLCEHVELIMNVVNFYYEDRISLLECIGSLQRIALDGNHPYSAIAADTVDKLRDDNSTSPFNQRLFAQFSKLVRSNVPNRTYSFSGWAIVWAKQNLREQKALLEIVFLFSLTNSFVPSFIYSIIQEFEADSFGVLQAFGYVLDDEGLKLRESVTNLCILLSTNLIVPPTLTVDTKLSPTGQDLIDKPEFITKINQVALYLGNRTEHAPFLLAWSFFVTCLDCALYGDDSTTVPQNYKEVELIICGEQNESTDVLINRPTVNGTEFEEERRISIQQKPNMDRIYLGRSLKLNVFDVLTCVLESDVCDEEDVNSFGYRSALRTLLKAFLSTTRPNYIPIESYASLIKAYCLIFKDQAALCDSFWNEDFIKDDFNSLLSTARGRFPVYFTDFTQLLSALTGGKDDEQLNDKASENVFEYLCQLSTITIELNDNVQISTIETGSAIIQADNNIRVTQELLSIAPIEIVEGTQGYVVSSPDAGRSVQFNSPYSGWHLLTAVLAGFMSPLNAGVDIKDPEGNIMGKNIETIDSILDLIHNVLMNNPKLVPTFVGHIESVARIPGQATGTPIIISVLCNILSSCSRFQPCPIPTMTLSLQCLSLLIPHYRNDIWAYLQSAPILPRPNASIPISTRLVTSSFVSNPAAQIQQIVSRVECTTGRYTLLLAFLDMVQSLVHDVQRNWWVNEAANNGSVPNRQNQVEVLYLCLHYLMLDVFPSYANWRYKKISERYLIGTKVIEIFTEITRGFKEPATSQQSGLTLNGIRDGIFKNFLYDGGVYHIAPLLDTISEGANSANTLYRINHPKEAQKVEKLTELTFIFVKILLQHRLEQNNQGDALSESTLERLLLERTTGTQSSDFLLRIVKHINYRHNIALQIESTNVLFLLCRTISTWKNVPNFVQYLGNTDQVHQIIRTYLDIAKDHFQSEVLLSAIWRLMTAFLETQPSLAVLFLDCGDFILPSPKSAVRLLAGQTSAPAAPTPAPTESAIRAAIAILGHWETISVQKPTVASNVLRFLATFWQTAFDHYALVERTRSDNALWDVLGKVLLNPSSDIDTCTGHIETLDLTCPDSSSSISRKDVNVRRLCCLNLSKAFVMRILSYEIHLTAGNERARGNSTADVLNKLPVGLKNLVNKINEPSKLAQMRQSFVKNDFNPVVAQKAITDAELILQSIGIYNNPSALLFKLERTGGYGDDDAAGEARQYGDSYLYDFRMAETRVLTLFKDITSRYGLTALDNFIVTPEIQAVLDIKHYSNNFLKSVLEVNYNSSIVDSQIILLRSFKTFIETSSNRISDLVWANKSSLQGSASLYTFLTGLIKDASEEERNDGVSLTSYSVLIQFIRALTEDWIGKNAGVLTGTDESAKKEYATKTFAILSALCGLLDRENFAVMRSITDFTAIRFHRPLLESVMLCLRTLGAAVRNLSIVQTEFQSCLSGLMTVVCKSFHVLVIKAGSYSAEGSPVSEEVAESCIKDVTVVVSLLQDLISPKYNVAESVWVNCFTTHGTIPSLLSLFYGGVEIVVKEVESQCSSSNVVYNLSITPYAESALYFLLELSNIPRGANELVSYNIYDSLTNNRLTTRLQQGSLDLFIRFGDKSKNGPAYVERNPLRAIWCQMLGVVSNLNRHLGQSESVFAKTVNFLQIYSPQIGKAYGNATGVNDTMFGLTPSESLSTPVLEEIERINMVFFGLSKHFQKHKNSELSVDNLLLSFKDCSLRLLQRYHYFFTHPSHMQAQLYPVDNVERQEVQTFSTADKNSETAQTSKFMQKVLRSIMINSHYMLSTLIILTEANIVMTSDDSQWPFGNTIFSPDMRATKDEEASFGTLVEYMGAGITMLSQWQNSKEYSMKELLDFIQDCSLLLTSQIALWIAKPTIQDDVRMEIAQDNMTEIVDSLGRAESAFKKMNSTSIPLESRIKLTQTLQAFLGNRYYGK</sequence>
<reference evidence="9 10" key="1">
    <citation type="submission" date="2024-04" db="EMBL/GenBank/DDBJ databases">
        <title>genome sequences of Mucor flavus KT1a and Helicostylum pulchrum KT1b strains isolated from the surface of a dry-aged beef.</title>
        <authorList>
            <person name="Toyotome T."/>
            <person name="Hosono M."/>
            <person name="Torimaru M."/>
            <person name="Fukuda K."/>
            <person name="Mikami N."/>
        </authorList>
    </citation>
    <scope>NUCLEOTIDE SEQUENCE [LARGE SCALE GENOMIC DNA]</scope>
    <source>
        <strain evidence="9 10">KT1a</strain>
    </source>
</reference>
<dbReference type="InterPro" id="IPR044840">
    <property type="entry name" value="Nup188"/>
</dbReference>
<dbReference type="Gene3D" id="1.25.10.70">
    <property type="match status" value="1"/>
</dbReference>
<keyword evidence="4" id="KW-0653">Protein transport</keyword>